<keyword evidence="5" id="KW-0175">Coiled coil</keyword>
<name>A0AAU9IB44_9CILI</name>
<feature type="region of interest" description="Disordered" evidence="6">
    <location>
        <begin position="1"/>
        <end position="33"/>
    </location>
</feature>
<accession>A0AAU9IB44</accession>
<sequence>MVDESGTSALHNLQEELAKERQKYQDVASQQKNQERNFQRQIFELSAQLQAEQQKSQSLESSLQHLRANLTQISELQQQLEEALEREKQLKDALDAKSSSGSFISGGSFIGGGDQELIRELQEQNNKLKEELKQFKEYALGEIREKEKKILSLNEIQEDLQDAYNEYVKEYDKLQNQLEEEREQAKTDGEEMQSYIEDLMKKLRDSESLKESLERKQKLEDEDNAEKEKEKSSDENSKLKIKIESLEEELREKQEEIKDQAGKLQQMKKSREKLAEEFQVLEDKVMELERERESYLKGLENKQEAIDALEEEISTAAVGYEEQKTQAIQDLQKKCSQLERNIREMEKDREEKIEEFNGQLTTEKYKYNELLRAINGKDKEINRLTEKIKLAAEKNEDLKNKLRALEESENNAVKKAQYDFTQRLLVLTRENQELKEKIQEMQDQLDINKTSFLGEDSLFDELSEVSADTKPAPIRQSVRPPPSADTTPRGSIFPRPRPSTFSRPKTVEFSKAVLEFGKPKENVFIVPQTKYEVRSSISPFFNPPKPEEPKPVFESSIEEEPKEEPPQPPQKEEPPKLPPKEEPKIELPPVKTEETNQLKVEIAEKEFLIKNMDIEKQGLENQVKELFTSNRQLKKDFSDLKRAQDKLITECEELKRKLKSQANNVATNSEKSKLLVVEAERDMLKAEIQRLETELMLSKEKWAEHNNNLMNDLMEAEKVAIDAKLEMVTLADSRDIYKSQLEEILKKKKKWRISNIFSGKDKDKS</sequence>
<comment type="caution">
    <text evidence="7">The sequence shown here is derived from an EMBL/GenBank/DDBJ whole genome shotgun (WGS) entry which is preliminary data.</text>
</comment>
<evidence type="ECO:0000313" key="7">
    <source>
        <dbReference type="EMBL" id="CAG9310626.1"/>
    </source>
</evidence>
<feature type="coiled-coil region" evidence="5">
    <location>
        <begin position="602"/>
        <end position="726"/>
    </location>
</feature>
<proteinExistence type="predicted"/>
<feature type="compositionally biased region" description="Basic and acidic residues" evidence="6">
    <location>
        <begin position="570"/>
        <end position="594"/>
    </location>
</feature>
<dbReference type="Proteomes" id="UP001162131">
    <property type="component" value="Unassembled WGS sequence"/>
</dbReference>
<evidence type="ECO:0000256" key="6">
    <source>
        <dbReference type="SAM" id="MobiDB-lite"/>
    </source>
</evidence>
<feature type="region of interest" description="Disordered" evidence="6">
    <location>
        <begin position="464"/>
        <end position="504"/>
    </location>
</feature>
<comment type="subcellular location">
    <subcellularLocation>
        <location evidence="1">Cytoplasm</location>
    </subcellularLocation>
</comment>
<dbReference type="PANTHER" id="PTHR46349:SF6">
    <property type="entry name" value="MYOSIN-6-LIKE"/>
    <property type="match status" value="1"/>
</dbReference>
<dbReference type="GO" id="GO:0005923">
    <property type="term" value="C:bicellular tight junction"/>
    <property type="evidence" value="ECO:0007669"/>
    <property type="project" value="TreeGrafter"/>
</dbReference>
<reference evidence="7" key="1">
    <citation type="submission" date="2021-09" db="EMBL/GenBank/DDBJ databases">
        <authorList>
            <consortium name="AG Swart"/>
            <person name="Singh M."/>
            <person name="Singh A."/>
            <person name="Seah K."/>
            <person name="Emmerich C."/>
        </authorList>
    </citation>
    <scope>NUCLEOTIDE SEQUENCE</scope>
    <source>
        <strain evidence="7">ATCC30299</strain>
    </source>
</reference>
<organism evidence="7 8">
    <name type="scientific">Blepharisma stoltei</name>
    <dbReference type="NCBI Taxonomy" id="1481888"/>
    <lineage>
        <taxon>Eukaryota</taxon>
        <taxon>Sar</taxon>
        <taxon>Alveolata</taxon>
        <taxon>Ciliophora</taxon>
        <taxon>Postciliodesmatophora</taxon>
        <taxon>Heterotrichea</taxon>
        <taxon>Heterotrichida</taxon>
        <taxon>Blepharismidae</taxon>
        <taxon>Blepharisma</taxon>
    </lineage>
</organism>
<evidence type="ECO:0000256" key="1">
    <source>
        <dbReference type="ARBA" id="ARBA00004496"/>
    </source>
</evidence>
<feature type="compositionally biased region" description="Basic and acidic residues" evidence="6">
    <location>
        <begin position="198"/>
        <end position="219"/>
    </location>
</feature>
<evidence type="ECO:0000256" key="5">
    <source>
        <dbReference type="SAM" id="Coils"/>
    </source>
</evidence>
<gene>
    <name evidence="7" type="ORF">BSTOLATCC_MIC1468</name>
</gene>
<evidence type="ECO:0000256" key="2">
    <source>
        <dbReference type="ARBA" id="ARBA00022490"/>
    </source>
</evidence>
<evidence type="ECO:0000313" key="8">
    <source>
        <dbReference type="Proteomes" id="UP001162131"/>
    </source>
</evidence>
<feature type="region of interest" description="Disordered" evidence="6">
    <location>
        <begin position="537"/>
        <end position="594"/>
    </location>
</feature>
<keyword evidence="4" id="KW-0505">Motor protein</keyword>
<feature type="compositionally biased region" description="Polar residues" evidence="6">
    <location>
        <begin position="1"/>
        <end position="11"/>
    </location>
</feature>
<keyword evidence="8" id="KW-1185">Reference proteome</keyword>
<protein>
    <submittedName>
        <fullName evidence="7">Uncharacterized protein</fullName>
    </submittedName>
</protein>
<keyword evidence="2" id="KW-0963">Cytoplasm</keyword>
<dbReference type="EMBL" id="CAJZBQ010000002">
    <property type="protein sequence ID" value="CAG9310626.1"/>
    <property type="molecule type" value="Genomic_DNA"/>
</dbReference>
<feature type="compositionally biased region" description="Basic and acidic residues" evidence="6">
    <location>
        <begin position="226"/>
        <end position="241"/>
    </location>
</feature>
<feature type="compositionally biased region" description="Basic and acidic residues" evidence="6">
    <location>
        <begin position="13"/>
        <end position="24"/>
    </location>
</feature>
<evidence type="ECO:0000256" key="4">
    <source>
        <dbReference type="ARBA" id="ARBA00023175"/>
    </source>
</evidence>
<dbReference type="AlphaFoldDB" id="A0AAU9IB44"/>
<feature type="region of interest" description="Disordered" evidence="6">
    <location>
        <begin position="178"/>
        <end position="241"/>
    </location>
</feature>
<dbReference type="PANTHER" id="PTHR46349">
    <property type="entry name" value="CINGULIN-LIKE PROTEIN 1-RELATED"/>
    <property type="match status" value="1"/>
</dbReference>
<evidence type="ECO:0000256" key="3">
    <source>
        <dbReference type="ARBA" id="ARBA00023123"/>
    </source>
</evidence>
<keyword evidence="3" id="KW-0518">Myosin</keyword>